<feature type="domain" description="Histidine kinase" evidence="5">
    <location>
        <begin position="196"/>
        <end position="413"/>
    </location>
</feature>
<dbReference type="Pfam" id="PF00512">
    <property type="entry name" value="HisKA"/>
    <property type="match status" value="1"/>
</dbReference>
<dbReference type="SMART" id="SM00448">
    <property type="entry name" value="REC"/>
    <property type="match status" value="1"/>
</dbReference>
<dbReference type="EC" id="2.7.13.3" evidence="2"/>
<dbReference type="PANTHER" id="PTHR43065">
    <property type="entry name" value="SENSOR HISTIDINE KINASE"/>
    <property type="match status" value="1"/>
</dbReference>
<dbReference type="Pfam" id="PF00072">
    <property type="entry name" value="Response_reg"/>
    <property type="match status" value="1"/>
</dbReference>
<dbReference type="EMBL" id="QJTC01000004">
    <property type="protein sequence ID" value="PYE78921.1"/>
    <property type="molecule type" value="Genomic_DNA"/>
</dbReference>
<keyword evidence="7" id="KW-0808">Transferase</keyword>
<evidence type="ECO:0000256" key="4">
    <source>
        <dbReference type="PROSITE-ProRule" id="PRU00169"/>
    </source>
</evidence>
<dbReference type="GO" id="GO:0000155">
    <property type="term" value="F:phosphorelay sensor kinase activity"/>
    <property type="evidence" value="ECO:0007669"/>
    <property type="project" value="InterPro"/>
</dbReference>
<evidence type="ECO:0000313" key="8">
    <source>
        <dbReference type="Proteomes" id="UP000247540"/>
    </source>
</evidence>
<dbReference type="InterPro" id="IPR011006">
    <property type="entry name" value="CheY-like_superfamily"/>
</dbReference>
<evidence type="ECO:0000259" key="6">
    <source>
        <dbReference type="PROSITE" id="PS50110"/>
    </source>
</evidence>
<dbReference type="InterPro" id="IPR001789">
    <property type="entry name" value="Sig_transdc_resp-reg_receiver"/>
</dbReference>
<protein>
    <recommendedName>
        <fullName evidence="2">histidine kinase</fullName>
        <ecNumber evidence="2">2.7.13.3</ecNumber>
    </recommendedName>
</protein>
<dbReference type="SUPFAM" id="SSF52172">
    <property type="entry name" value="CheY-like"/>
    <property type="match status" value="2"/>
</dbReference>
<evidence type="ECO:0000256" key="2">
    <source>
        <dbReference type="ARBA" id="ARBA00012438"/>
    </source>
</evidence>
<reference evidence="7 8" key="1">
    <citation type="submission" date="2018-06" db="EMBL/GenBank/DDBJ databases">
        <title>Genomic Encyclopedia of Type Strains, Phase III (KMG-III): the genomes of soil and plant-associated and newly described type strains.</title>
        <authorList>
            <person name="Whitman W."/>
        </authorList>
    </citation>
    <scope>NUCLEOTIDE SEQUENCE [LARGE SCALE GENOMIC DNA]</scope>
    <source>
        <strain evidence="7 8">CECT 7646</strain>
    </source>
</reference>
<dbReference type="SMART" id="SM00388">
    <property type="entry name" value="HisKA"/>
    <property type="match status" value="1"/>
</dbReference>
<feature type="modified residue" description="4-aspartylphosphate" evidence="4">
    <location>
        <position position="484"/>
    </location>
</feature>
<comment type="catalytic activity">
    <reaction evidence="1">
        <text>ATP + protein L-histidine = ADP + protein N-phospho-L-histidine.</text>
        <dbReference type="EC" id="2.7.13.3"/>
    </reaction>
</comment>
<dbReference type="SMART" id="SM00387">
    <property type="entry name" value="HATPase_c"/>
    <property type="match status" value="1"/>
</dbReference>
<dbReference type="InterPro" id="IPR003661">
    <property type="entry name" value="HisK_dim/P_dom"/>
</dbReference>
<dbReference type="Gene3D" id="1.10.287.130">
    <property type="match status" value="1"/>
</dbReference>
<sequence>MVHAPRGRDANVVHEVLAGRGIPAQVCQSQDEMLAGLAQGAAAAVVTEEAFGVTPGGTLDNWLRRQPSWSDFPFIVLTTRQPTRRSVRAAASLHALGNVVLLERPVNAETLASAVEAAVRARNRQYATRRNLEDLGEARATVERLNGELEGRIAARTRELAGTNDRLMAEISERERAQAALVQVQKMEAIGRLTGGIAHDFNNLLHVVSMNLDLLARLAPEPRVAKVAAQAKRAVGRGSRLTGQLLSFARAQSLLPRLTDINALMLGMQELVSVSVGAGVELRWELSEEPLWAKLDPSQLEMAVLNLAVNAKDAMDSGGRLTLSTRRAEARPDPALSPGTYVVVSVADDGPGIPAALLQKVFDPFFTTKPVGSGTGLGLSQVYGFAQQSDGLARIESESGRGTVVEMCFPLLDDRQEAALPEAASAPPQPGLSHRILVVEDDADVRRVIVESLQLAGHIVTDAADGHAGLAALAIHPPELLIVDYAMPLMNGAQVIQHALREIPGLPVILATGYADMVEVGRVLGTQSILVEPFDISTLLDAVAQAMRS</sequence>
<comment type="caution">
    <text evidence="7">The sequence shown here is derived from an EMBL/GenBank/DDBJ whole genome shotgun (WGS) entry which is preliminary data.</text>
</comment>
<organism evidence="7 8">
    <name type="scientific">Xylophilus ampelinus</name>
    <dbReference type="NCBI Taxonomy" id="54067"/>
    <lineage>
        <taxon>Bacteria</taxon>
        <taxon>Pseudomonadati</taxon>
        <taxon>Pseudomonadota</taxon>
        <taxon>Betaproteobacteria</taxon>
        <taxon>Burkholderiales</taxon>
        <taxon>Xylophilus</taxon>
    </lineage>
</organism>
<evidence type="ECO:0000259" key="5">
    <source>
        <dbReference type="PROSITE" id="PS50109"/>
    </source>
</evidence>
<keyword evidence="8" id="KW-1185">Reference proteome</keyword>
<dbReference type="InterPro" id="IPR003594">
    <property type="entry name" value="HATPase_dom"/>
</dbReference>
<dbReference type="PROSITE" id="PS50110">
    <property type="entry name" value="RESPONSE_REGULATORY"/>
    <property type="match status" value="1"/>
</dbReference>
<dbReference type="InterPro" id="IPR036097">
    <property type="entry name" value="HisK_dim/P_sf"/>
</dbReference>
<dbReference type="Pfam" id="PF02518">
    <property type="entry name" value="HATPase_c"/>
    <property type="match status" value="1"/>
</dbReference>
<evidence type="ECO:0000256" key="3">
    <source>
        <dbReference type="ARBA" id="ARBA00022553"/>
    </source>
</evidence>
<name>A0A318SKH3_9BURK</name>
<dbReference type="PANTHER" id="PTHR43065:SF42">
    <property type="entry name" value="TWO-COMPONENT SENSOR PPRA"/>
    <property type="match status" value="1"/>
</dbReference>
<dbReference type="Proteomes" id="UP000247540">
    <property type="component" value="Unassembled WGS sequence"/>
</dbReference>
<accession>A0A318SKH3</accession>
<dbReference type="SUPFAM" id="SSF47384">
    <property type="entry name" value="Homodimeric domain of signal transducing histidine kinase"/>
    <property type="match status" value="1"/>
</dbReference>
<dbReference type="PRINTS" id="PR00344">
    <property type="entry name" value="BCTRLSENSOR"/>
</dbReference>
<dbReference type="InterPro" id="IPR036890">
    <property type="entry name" value="HATPase_C_sf"/>
</dbReference>
<keyword evidence="3 4" id="KW-0597">Phosphoprotein</keyword>
<dbReference type="InterPro" id="IPR005467">
    <property type="entry name" value="His_kinase_dom"/>
</dbReference>
<dbReference type="CDD" id="cd00082">
    <property type="entry name" value="HisKA"/>
    <property type="match status" value="1"/>
</dbReference>
<dbReference type="InterPro" id="IPR004358">
    <property type="entry name" value="Sig_transdc_His_kin-like_C"/>
</dbReference>
<keyword evidence="7" id="KW-0418">Kinase</keyword>
<dbReference type="Gene3D" id="3.30.565.10">
    <property type="entry name" value="Histidine kinase-like ATPase, C-terminal domain"/>
    <property type="match status" value="1"/>
</dbReference>
<evidence type="ECO:0000256" key="1">
    <source>
        <dbReference type="ARBA" id="ARBA00000085"/>
    </source>
</evidence>
<evidence type="ECO:0000313" key="7">
    <source>
        <dbReference type="EMBL" id="PYE78921.1"/>
    </source>
</evidence>
<dbReference type="PROSITE" id="PS50109">
    <property type="entry name" value="HIS_KIN"/>
    <property type="match status" value="1"/>
</dbReference>
<dbReference type="Gene3D" id="3.40.50.2300">
    <property type="match status" value="1"/>
</dbReference>
<dbReference type="AlphaFoldDB" id="A0A318SKH3"/>
<proteinExistence type="predicted"/>
<gene>
    <name evidence="7" type="ORF">DFQ15_104114</name>
</gene>
<feature type="domain" description="Response regulatory" evidence="6">
    <location>
        <begin position="435"/>
        <end position="547"/>
    </location>
</feature>
<dbReference type="SUPFAM" id="SSF55874">
    <property type="entry name" value="ATPase domain of HSP90 chaperone/DNA topoisomerase II/histidine kinase"/>
    <property type="match status" value="1"/>
</dbReference>